<evidence type="ECO:0008006" key="3">
    <source>
        <dbReference type="Google" id="ProtNLM"/>
    </source>
</evidence>
<evidence type="ECO:0000313" key="1">
    <source>
        <dbReference type="EMBL" id="AFH61878.1"/>
    </source>
</evidence>
<proteinExistence type="predicted"/>
<dbReference type="KEGG" id="pmw:B2K_14330"/>
<reference evidence="1 2" key="1">
    <citation type="submission" date="2013-06" db="EMBL/GenBank/DDBJ databases">
        <title>Complete genome sequence of Paenibacillus mucilaginosus K02.</title>
        <authorList>
            <person name="Xiao B."/>
            <person name="Sun L."/>
            <person name="Xiao L."/>
            <person name="Lian B."/>
        </authorList>
    </citation>
    <scope>NUCLEOTIDE SEQUENCE [LARGE SCALE GENOMIC DNA]</scope>
    <source>
        <strain evidence="1 2">K02</strain>
    </source>
</reference>
<sequence length="48" mass="5487">MQPVVGVDVAKGFSVIQAFLRRNEPFGRMENLQHDEAGFERLGELLER</sequence>
<evidence type="ECO:0000313" key="2">
    <source>
        <dbReference type="Proteomes" id="UP000007392"/>
    </source>
</evidence>
<organism evidence="1 2">
    <name type="scientific">Paenibacillus mucilaginosus K02</name>
    <dbReference type="NCBI Taxonomy" id="997761"/>
    <lineage>
        <taxon>Bacteria</taxon>
        <taxon>Bacillati</taxon>
        <taxon>Bacillota</taxon>
        <taxon>Bacilli</taxon>
        <taxon>Bacillales</taxon>
        <taxon>Paenibacillaceae</taxon>
        <taxon>Paenibacillus</taxon>
    </lineage>
</organism>
<gene>
    <name evidence="1" type="ORF">B2K_14330</name>
</gene>
<protein>
    <recommendedName>
        <fullName evidence="3">Transposase</fullName>
    </recommendedName>
</protein>
<dbReference type="HOGENOM" id="CLU_3155724_0_0_9"/>
<accession>I0BHN1</accession>
<name>I0BHN1_9BACL</name>
<dbReference type="Proteomes" id="UP000007392">
    <property type="component" value="Chromosome"/>
</dbReference>
<dbReference type="EMBL" id="CP003422">
    <property type="protein sequence ID" value="AFH61878.1"/>
    <property type="molecule type" value="Genomic_DNA"/>
</dbReference>
<dbReference type="AlphaFoldDB" id="I0BHN1"/>